<evidence type="ECO:0000256" key="1">
    <source>
        <dbReference type="ARBA" id="ARBA00022679"/>
    </source>
</evidence>
<gene>
    <name evidence="4" type="ORF">SAMN05444365_105294</name>
</gene>
<dbReference type="InterPro" id="IPR000182">
    <property type="entry name" value="GNAT_dom"/>
</dbReference>
<evidence type="ECO:0000313" key="5">
    <source>
        <dbReference type="Proteomes" id="UP000242415"/>
    </source>
</evidence>
<feature type="domain" description="N-acetyltransferase" evidence="3">
    <location>
        <begin position="172"/>
        <end position="308"/>
    </location>
</feature>
<evidence type="ECO:0000313" key="4">
    <source>
        <dbReference type="EMBL" id="SDZ09629.1"/>
    </source>
</evidence>
<sequence>MRCAAGRAAPTLRAVTPRWRPLADDDLGAVASLALRCLAVDGGLPLAATEPFLGRRYSGDGVLGRGVRDAGGELIAVAALRAQRADGVRAAVLTGLVDPAHRGRGLGSALLNWGTAAAPAVGERLTVETETLTPAGQEFLRRQGLRRVFAEDVLRFDLAGTPLPSHPLPDGIALVPWRPETAERFFAVYRAAFRERPGFPGWSARRWIDWTSGDDGFRPQWSLLATDPVVRDVGFVTCADGWIVQLGTVPGARGRGLGAALAAAALARMRAAGLTAALLDVNVDNPAGRLYERLGFTVIGRRARFATG</sequence>
<dbReference type="PANTHER" id="PTHR43877">
    <property type="entry name" value="AMINOALKYLPHOSPHONATE N-ACETYLTRANSFERASE-RELATED-RELATED"/>
    <property type="match status" value="1"/>
</dbReference>
<reference evidence="5" key="1">
    <citation type="submission" date="2016-10" db="EMBL/GenBank/DDBJ databases">
        <authorList>
            <person name="Varghese N."/>
            <person name="Submissions S."/>
        </authorList>
    </citation>
    <scope>NUCLEOTIDE SEQUENCE [LARGE SCALE GENOMIC DNA]</scope>
    <source>
        <strain evidence="5">DSM 45245</strain>
    </source>
</reference>
<name>A0A1H3QAA4_9ACTN</name>
<dbReference type="STRING" id="405436.SAMN05444365_105294"/>
<accession>A0A1H3QAA4</accession>
<evidence type="ECO:0000256" key="2">
    <source>
        <dbReference type="ARBA" id="ARBA00023315"/>
    </source>
</evidence>
<dbReference type="EMBL" id="FNPH01000005">
    <property type="protein sequence ID" value="SDZ09629.1"/>
    <property type="molecule type" value="Genomic_DNA"/>
</dbReference>
<keyword evidence="1" id="KW-0808">Transferase</keyword>
<dbReference type="SUPFAM" id="SSF55729">
    <property type="entry name" value="Acyl-CoA N-acyltransferases (Nat)"/>
    <property type="match status" value="2"/>
</dbReference>
<organism evidence="4 5">
    <name type="scientific">Micromonospora pattaloongensis</name>
    <dbReference type="NCBI Taxonomy" id="405436"/>
    <lineage>
        <taxon>Bacteria</taxon>
        <taxon>Bacillati</taxon>
        <taxon>Actinomycetota</taxon>
        <taxon>Actinomycetes</taxon>
        <taxon>Micromonosporales</taxon>
        <taxon>Micromonosporaceae</taxon>
        <taxon>Micromonospora</taxon>
    </lineage>
</organism>
<evidence type="ECO:0000259" key="3">
    <source>
        <dbReference type="PROSITE" id="PS51186"/>
    </source>
</evidence>
<dbReference type="AlphaFoldDB" id="A0A1H3QAA4"/>
<keyword evidence="2" id="KW-0012">Acyltransferase</keyword>
<proteinExistence type="predicted"/>
<dbReference type="OrthoDB" id="9799092at2"/>
<dbReference type="InterPro" id="IPR016181">
    <property type="entry name" value="Acyl_CoA_acyltransferase"/>
</dbReference>
<dbReference type="Pfam" id="PF00583">
    <property type="entry name" value="Acetyltransf_1"/>
    <property type="match status" value="2"/>
</dbReference>
<feature type="domain" description="N-acetyltransferase" evidence="3">
    <location>
        <begin position="17"/>
        <end position="164"/>
    </location>
</feature>
<dbReference type="PROSITE" id="PS51186">
    <property type="entry name" value="GNAT"/>
    <property type="match status" value="2"/>
</dbReference>
<keyword evidence="5" id="KW-1185">Reference proteome</keyword>
<dbReference type="CDD" id="cd04301">
    <property type="entry name" value="NAT_SF"/>
    <property type="match status" value="1"/>
</dbReference>
<dbReference type="Gene3D" id="3.40.630.30">
    <property type="match status" value="1"/>
</dbReference>
<dbReference type="Proteomes" id="UP000242415">
    <property type="component" value="Unassembled WGS sequence"/>
</dbReference>
<dbReference type="InterPro" id="IPR050832">
    <property type="entry name" value="Bact_Acetyltransf"/>
</dbReference>
<protein>
    <submittedName>
        <fullName evidence="4">Mycothiol synthase</fullName>
    </submittedName>
</protein>
<dbReference type="GO" id="GO:0016747">
    <property type="term" value="F:acyltransferase activity, transferring groups other than amino-acyl groups"/>
    <property type="evidence" value="ECO:0007669"/>
    <property type="project" value="InterPro"/>
</dbReference>